<evidence type="ECO:0000256" key="9">
    <source>
        <dbReference type="ARBA" id="ARBA00032492"/>
    </source>
</evidence>
<keyword evidence="7" id="KW-0479">Metal-binding</keyword>
<dbReference type="RefSeq" id="WP_210655833.1">
    <property type="nucleotide sequence ID" value="NZ_JAGKSP010000001.1"/>
</dbReference>
<feature type="domain" description="Nucleotidyl transferase" evidence="12">
    <location>
        <begin position="2"/>
        <end position="234"/>
    </location>
</feature>
<keyword evidence="14" id="KW-1185">Reference proteome</keyword>
<evidence type="ECO:0000256" key="2">
    <source>
        <dbReference type="ARBA" id="ARBA00010480"/>
    </source>
</evidence>
<evidence type="ECO:0000256" key="1">
    <source>
        <dbReference type="ARBA" id="ARBA00001946"/>
    </source>
</evidence>
<accession>A0ABS5C9B9</accession>
<dbReference type="InterPro" id="IPR005907">
    <property type="entry name" value="G1P_thy_trans_s"/>
</dbReference>
<dbReference type="EC" id="2.7.7.24" evidence="3"/>
<evidence type="ECO:0000256" key="7">
    <source>
        <dbReference type="ARBA" id="ARBA00022723"/>
    </source>
</evidence>
<keyword evidence="6" id="KW-0548">Nucleotidyltransferase</keyword>
<evidence type="ECO:0000256" key="4">
    <source>
        <dbReference type="ARBA" id="ARBA00017654"/>
    </source>
</evidence>
<evidence type="ECO:0000256" key="6">
    <source>
        <dbReference type="ARBA" id="ARBA00022695"/>
    </source>
</evidence>
<dbReference type="Proteomes" id="UP000673394">
    <property type="component" value="Unassembled WGS sequence"/>
</dbReference>
<dbReference type="Pfam" id="PF00483">
    <property type="entry name" value="NTP_transferase"/>
    <property type="match status" value="1"/>
</dbReference>
<organism evidence="13 14">
    <name type="scientific">Paenibacillus lignilyticus</name>
    <dbReference type="NCBI Taxonomy" id="1172615"/>
    <lineage>
        <taxon>Bacteria</taxon>
        <taxon>Bacillati</taxon>
        <taxon>Bacillota</taxon>
        <taxon>Bacilli</taxon>
        <taxon>Bacillales</taxon>
        <taxon>Paenibacillaceae</taxon>
        <taxon>Paenibacillus</taxon>
    </lineage>
</organism>
<dbReference type="InterPro" id="IPR005835">
    <property type="entry name" value="NTP_transferase_dom"/>
</dbReference>
<reference evidence="13 14" key="1">
    <citation type="submission" date="2021-04" db="EMBL/GenBank/DDBJ databases">
        <title>Paenibacillus sp. DLE-14 whole genome sequence.</title>
        <authorList>
            <person name="Ham Y.J."/>
        </authorList>
    </citation>
    <scope>NUCLEOTIDE SEQUENCE [LARGE SCALE GENOMIC DNA]</scope>
    <source>
        <strain evidence="13 14">DLE-14</strain>
    </source>
</reference>
<evidence type="ECO:0000256" key="8">
    <source>
        <dbReference type="ARBA" id="ARBA00022842"/>
    </source>
</evidence>
<evidence type="ECO:0000313" key="13">
    <source>
        <dbReference type="EMBL" id="MBP3962015.1"/>
    </source>
</evidence>
<sequence>MKAVILAGGTGTRLMPLTKLLNKHLLPVGRLPMICYSINSLQKAGITDILLITSRASAGMFTSFLGSGVEYGVSLTYRIQEEAGGIAQALELARSYVGEDAKFIVLLGDNLFEESLAPHLEAFMLQPEGAMVLLKQVPDPERYGVPVFDEDGRIIHIDEKPKQPLTDSCVTGIYMFDGEVFHFIAAQTPSLRGELEITDVNNVYASMGKLAHRYITGWWTDAGTFQSLLEASIKFSEDDGP</sequence>
<dbReference type="InterPro" id="IPR029044">
    <property type="entry name" value="Nucleotide-diphossugar_trans"/>
</dbReference>
<proteinExistence type="inferred from homology"/>
<protein>
    <recommendedName>
        <fullName evidence="4">Glucose-1-phosphate thymidylyltransferase</fullName>
        <ecNumber evidence="3">2.7.7.24</ecNumber>
    </recommendedName>
    <alternativeName>
        <fullName evidence="10">dTDP-glucose pyrophosphorylase</fullName>
    </alternativeName>
    <alternativeName>
        <fullName evidence="9">dTDP-glucose synthase</fullName>
    </alternativeName>
</protein>
<dbReference type="PANTHER" id="PTHR43532:SF1">
    <property type="entry name" value="GLUCOSE-1-PHOSPHATE THYMIDYLYLTRANSFERASE 1"/>
    <property type="match status" value="1"/>
</dbReference>
<comment type="cofactor">
    <cofactor evidence="1">
        <name>Mg(2+)</name>
        <dbReference type="ChEBI" id="CHEBI:18420"/>
    </cofactor>
</comment>
<dbReference type="GO" id="GO:0016740">
    <property type="term" value="F:transferase activity"/>
    <property type="evidence" value="ECO:0007669"/>
    <property type="project" value="UniProtKB-KW"/>
</dbReference>
<evidence type="ECO:0000256" key="10">
    <source>
        <dbReference type="ARBA" id="ARBA00032598"/>
    </source>
</evidence>
<evidence type="ECO:0000256" key="5">
    <source>
        <dbReference type="ARBA" id="ARBA00022679"/>
    </source>
</evidence>
<keyword evidence="5 13" id="KW-0808">Transferase</keyword>
<evidence type="ECO:0000256" key="11">
    <source>
        <dbReference type="ARBA" id="ARBA00049336"/>
    </source>
</evidence>
<dbReference type="SUPFAM" id="SSF53448">
    <property type="entry name" value="Nucleotide-diphospho-sugar transferases"/>
    <property type="match status" value="1"/>
</dbReference>
<comment type="caution">
    <text evidence="13">The sequence shown here is derived from an EMBL/GenBank/DDBJ whole genome shotgun (WGS) entry which is preliminary data.</text>
</comment>
<dbReference type="EMBL" id="JAGKSP010000001">
    <property type="protein sequence ID" value="MBP3962015.1"/>
    <property type="molecule type" value="Genomic_DNA"/>
</dbReference>
<evidence type="ECO:0000313" key="14">
    <source>
        <dbReference type="Proteomes" id="UP000673394"/>
    </source>
</evidence>
<comment type="catalytic activity">
    <reaction evidence="11">
        <text>dTTP + alpha-D-glucose 1-phosphate + H(+) = dTDP-alpha-D-glucose + diphosphate</text>
        <dbReference type="Rhea" id="RHEA:15225"/>
        <dbReference type="ChEBI" id="CHEBI:15378"/>
        <dbReference type="ChEBI" id="CHEBI:33019"/>
        <dbReference type="ChEBI" id="CHEBI:37568"/>
        <dbReference type="ChEBI" id="CHEBI:57477"/>
        <dbReference type="ChEBI" id="CHEBI:58601"/>
        <dbReference type="EC" id="2.7.7.24"/>
    </reaction>
</comment>
<gene>
    <name evidence="13" type="ORF">I8J30_04770</name>
</gene>
<evidence type="ECO:0000259" key="12">
    <source>
        <dbReference type="Pfam" id="PF00483"/>
    </source>
</evidence>
<evidence type="ECO:0000256" key="3">
    <source>
        <dbReference type="ARBA" id="ARBA00012461"/>
    </source>
</evidence>
<dbReference type="PANTHER" id="PTHR43532">
    <property type="entry name" value="GLUCOSE-1-PHOSPHATE THYMIDYLYLTRANSFERASE"/>
    <property type="match status" value="1"/>
</dbReference>
<name>A0ABS5C9B9_9BACL</name>
<dbReference type="Gene3D" id="3.90.550.10">
    <property type="entry name" value="Spore Coat Polysaccharide Biosynthesis Protein SpsA, Chain A"/>
    <property type="match status" value="1"/>
</dbReference>
<keyword evidence="8" id="KW-0460">Magnesium</keyword>
<comment type="similarity">
    <text evidence="2">Belongs to the glucose-1-phosphate thymidylyltransferase family.</text>
</comment>